<gene>
    <name evidence="1" type="ORF">NVP1238A_56</name>
</gene>
<protein>
    <submittedName>
        <fullName evidence="1">Uncharacterized protein</fullName>
    </submittedName>
</protein>
<evidence type="ECO:0000313" key="2">
    <source>
        <dbReference type="Proteomes" id="UP000269348"/>
    </source>
</evidence>
<dbReference type="Proteomes" id="UP000269348">
    <property type="component" value="Segment"/>
</dbReference>
<reference evidence="1 2" key="1">
    <citation type="submission" date="2017-11" db="EMBL/GenBank/DDBJ databases">
        <title>A major lineage of nontailed dsDNA viruses as unrecognized killers of marine bacteria.</title>
        <authorList>
            <person name="Kauffman K.M."/>
            <person name="Hussain F.A."/>
            <person name="Yang J."/>
            <person name="Arevalo P."/>
            <person name="Brown J.M."/>
            <person name="Chang W.K."/>
            <person name="VanInsberghe D."/>
            <person name="Elsherbini J."/>
            <person name="Cutler M.B."/>
            <person name="Kelly L."/>
            <person name="Polz M.F."/>
        </authorList>
    </citation>
    <scope>NUCLEOTIDE SEQUENCE [LARGE SCALE GENOMIC DNA]</scope>
</reference>
<name>A0A2I7RUH6_9CAUD</name>
<sequence>MSNFKATMLTIIEHSAISKAAQAKTDLIWESGTIYTGFVYKGYTFENALCSGVAPPATEEFIKENKTKLDFTLESLTAWQSIRTKVIYWLNLCESTEEALAWLPDEPKQLYLDKGYSESTEVNPEFIESITCTPEFTLLESLISFNLITE</sequence>
<dbReference type="EMBL" id="MG592603">
    <property type="protein sequence ID" value="AUR97305.1"/>
    <property type="molecule type" value="Genomic_DNA"/>
</dbReference>
<evidence type="ECO:0000313" key="1">
    <source>
        <dbReference type="EMBL" id="AUR97305.1"/>
    </source>
</evidence>
<organism evidence="1 2">
    <name type="scientific">Vibrio phage 1.238.A._10N.261.52.F10</name>
    <dbReference type="NCBI Taxonomy" id="1881231"/>
    <lineage>
        <taxon>Viruses</taxon>
        <taxon>Duplodnaviria</taxon>
        <taxon>Heunggongvirae</taxon>
        <taxon>Uroviricota</taxon>
        <taxon>Caudoviricetes</taxon>
        <taxon>Schitoviridae</taxon>
        <taxon>Pariacacavirus</taxon>
        <taxon>Pariacacavirus 1238A</taxon>
    </lineage>
</organism>
<accession>A0A2I7RUH6</accession>
<keyword evidence="2" id="KW-1185">Reference proteome</keyword>
<proteinExistence type="predicted"/>